<dbReference type="SUPFAM" id="SSF75420">
    <property type="entry name" value="YhbC-like, N-terminal domain"/>
    <property type="match status" value="1"/>
</dbReference>
<dbReference type="Pfam" id="PF17384">
    <property type="entry name" value="DUF150_C"/>
    <property type="match status" value="1"/>
</dbReference>
<dbReference type="Gene3D" id="2.30.30.100">
    <property type="match status" value="1"/>
</dbReference>
<comment type="similarity">
    <text evidence="3">Belongs to the RimP family.</text>
</comment>
<comment type="function">
    <text evidence="3">Required for maturation of 30S ribosomal subunits.</text>
</comment>
<dbReference type="PANTHER" id="PTHR33867">
    <property type="entry name" value="RIBOSOME MATURATION FACTOR RIMP"/>
    <property type="match status" value="1"/>
</dbReference>
<evidence type="ECO:0000256" key="2">
    <source>
        <dbReference type="ARBA" id="ARBA00022517"/>
    </source>
</evidence>
<accession>A0A6I6JME6</accession>
<dbReference type="Gene3D" id="3.30.300.70">
    <property type="entry name" value="RimP-like superfamily, N-terminal"/>
    <property type="match status" value="1"/>
</dbReference>
<dbReference type="GO" id="GO:0000028">
    <property type="term" value="P:ribosomal small subunit assembly"/>
    <property type="evidence" value="ECO:0007669"/>
    <property type="project" value="TreeGrafter"/>
</dbReference>
<protein>
    <recommendedName>
        <fullName evidence="3">Ribosome maturation factor RimP</fullName>
    </recommendedName>
</protein>
<evidence type="ECO:0000313" key="7">
    <source>
        <dbReference type="Proteomes" id="UP000428260"/>
    </source>
</evidence>
<feature type="domain" description="Ribosome maturation factor RimP C-terminal" evidence="5">
    <location>
        <begin position="80"/>
        <end position="153"/>
    </location>
</feature>
<dbReference type="InterPro" id="IPR003728">
    <property type="entry name" value="Ribosome_maturation_RimP"/>
</dbReference>
<feature type="domain" description="Ribosome maturation factor RimP N-terminal" evidence="4">
    <location>
        <begin position="19"/>
        <end position="74"/>
    </location>
</feature>
<dbReference type="AlphaFoldDB" id="A0A6I6JME6"/>
<keyword evidence="2 3" id="KW-0690">Ribosome biogenesis</keyword>
<reference evidence="6 7" key="1">
    <citation type="submission" date="2019-11" db="EMBL/GenBank/DDBJ databases">
        <authorList>
            <person name="Zheng R.K."/>
            <person name="Sun C.M."/>
        </authorList>
    </citation>
    <scope>NUCLEOTIDE SEQUENCE [LARGE SCALE GENOMIC DNA]</scope>
    <source>
        <strain evidence="6 7">WC007</strain>
    </source>
</reference>
<dbReference type="PANTHER" id="PTHR33867:SF1">
    <property type="entry name" value="RIBOSOME MATURATION FACTOR RIMP"/>
    <property type="match status" value="1"/>
</dbReference>
<comment type="subcellular location">
    <subcellularLocation>
        <location evidence="3">Cytoplasm</location>
    </subcellularLocation>
</comment>
<gene>
    <name evidence="3 6" type="primary">rimP</name>
    <name evidence="6" type="ORF">GM418_07715</name>
</gene>
<evidence type="ECO:0000259" key="4">
    <source>
        <dbReference type="Pfam" id="PF02576"/>
    </source>
</evidence>
<dbReference type="Proteomes" id="UP000428260">
    <property type="component" value="Chromosome"/>
</dbReference>
<sequence length="154" mass="18015">MIDKEKVIKLVEEKLDEKMFLVDVSVNKSNVINVYVDSFDGMTIEKCIEISRNVEHNLDRDVEDFELQVSSPGLTEGFKVRQQYIKYQNREIEVDLKTGEHFEGVLKEVDDDKIILETSKREKVEGHKKKQLVVREHNIKYNEIKSAKAVITFK</sequence>
<evidence type="ECO:0000259" key="5">
    <source>
        <dbReference type="Pfam" id="PF17384"/>
    </source>
</evidence>
<proteinExistence type="inferred from homology"/>
<dbReference type="EMBL" id="CP046401">
    <property type="protein sequence ID" value="QGY43551.1"/>
    <property type="molecule type" value="Genomic_DNA"/>
</dbReference>
<dbReference type="NCBIfam" id="NF002531">
    <property type="entry name" value="PRK02001.1"/>
    <property type="match status" value="1"/>
</dbReference>
<dbReference type="Pfam" id="PF02576">
    <property type="entry name" value="RimP_N"/>
    <property type="match status" value="1"/>
</dbReference>
<dbReference type="InterPro" id="IPR035956">
    <property type="entry name" value="RimP_N_sf"/>
</dbReference>
<name>A0A6I6JME6_9BACT</name>
<evidence type="ECO:0000313" key="6">
    <source>
        <dbReference type="EMBL" id="QGY43551.1"/>
    </source>
</evidence>
<dbReference type="HAMAP" id="MF_01077">
    <property type="entry name" value="RimP"/>
    <property type="match status" value="1"/>
</dbReference>
<keyword evidence="7" id="KW-1185">Reference proteome</keyword>
<dbReference type="GO" id="GO:0005829">
    <property type="term" value="C:cytosol"/>
    <property type="evidence" value="ECO:0007669"/>
    <property type="project" value="TreeGrafter"/>
</dbReference>
<dbReference type="InterPro" id="IPR028998">
    <property type="entry name" value="RimP_C"/>
</dbReference>
<dbReference type="InterPro" id="IPR028989">
    <property type="entry name" value="RimP_N"/>
</dbReference>
<evidence type="ECO:0000256" key="1">
    <source>
        <dbReference type="ARBA" id="ARBA00022490"/>
    </source>
</evidence>
<organism evidence="6 7">
    <name type="scientific">Maribellus comscasis</name>
    <dbReference type="NCBI Taxonomy" id="2681766"/>
    <lineage>
        <taxon>Bacteria</taxon>
        <taxon>Pseudomonadati</taxon>
        <taxon>Bacteroidota</taxon>
        <taxon>Bacteroidia</taxon>
        <taxon>Marinilabiliales</taxon>
        <taxon>Prolixibacteraceae</taxon>
        <taxon>Maribellus</taxon>
    </lineage>
</organism>
<dbReference type="GO" id="GO:0006412">
    <property type="term" value="P:translation"/>
    <property type="evidence" value="ECO:0007669"/>
    <property type="project" value="TreeGrafter"/>
</dbReference>
<dbReference type="KEGG" id="mcos:GM418_07715"/>
<dbReference type="RefSeq" id="WP_158864793.1">
    <property type="nucleotide sequence ID" value="NZ_CP046401.1"/>
</dbReference>
<evidence type="ECO:0000256" key="3">
    <source>
        <dbReference type="HAMAP-Rule" id="MF_01077"/>
    </source>
</evidence>
<keyword evidence="1 3" id="KW-0963">Cytoplasm</keyword>